<dbReference type="AlphaFoldDB" id="A0AAN6NLD9"/>
<gene>
    <name evidence="1" type="ORF">QBC32DRAFT_318520</name>
</gene>
<reference evidence="1" key="1">
    <citation type="journal article" date="2023" name="Mol. Phylogenet. Evol.">
        <title>Genome-scale phylogeny and comparative genomics of the fungal order Sordariales.</title>
        <authorList>
            <person name="Hensen N."/>
            <person name="Bonometti L."/>
            <person name="Westerberg I."/>
            <person name="Brannstrom I.O."/>
            <person name="Guillou S."/>
            <person name="Cros-Aarteil S."/>
            <person name="Calhoun S."/>
            <person name="Haridas S."/>
            <person name="Kuo A."/>
            <person name="Mondo S."/>
            <person name="Pangilinan J."/>
            <person name="Riley R."/>
            <person name="LaButti K."/>
            <person name="Andreopoulos B."/>
            <person name="Lipzen A."/>
            <person name="Chen C."/>
            <person name="Yan M."/>
            <person name="Daum C."/>
            <person name="Ng V."/>
            <person name="Clum A."/>
            <person name="Steindorff A."/>
            <person name="Ohm R.A."/>
            <person name="Martin F."/>
            <person name="Silar P."/>
            <person name="Natvig D.O."/>
            <person name="Lalanne C."/>
            <person name="Gautier V."/>
            <person name="Ament-Velasquez S.L."/>
            <person name="Kruys A."/>
            <person name="Hutchinson M.I."/>
            <person name="Powell A.J."/>
            <person name="Barry K."/>
            <person name="Miller A.N."/>
            <person name="Grigoriev I.V."/>
            <person name="Debuchy R."/>
            <person name="Gladieux P."/>
            <person name="Hiltunen Thoren M."/>
            <person name="Johannesson H."/>
        </authorList>
    </citation>
    <scope>NUCLEOTIDE SEQUENCE</scope>
    <source>
        <strain evidence="1">CBS 626.80</strain>
    </source>
</reference>
<evidence type="ECO:0000313" key="2">
    <source>
        <dbReference type="Proteomes" id="UP001303222"/>
    </source>
</evidence>
<dbReference type="Proteomes" id="UP001303222">
    <property type="component" value="Unassembled WGS sequence"/>
</dbReference>
<sequence>MYAIEWDYPGGRPDKGTSVKHGPCTPQRLSPPLRTGAWLFDTPSINEVLLLAAAFQVHFSECASARRALLLLGAKWFDSDARRAFVFGLMDDDDRDFTAARTGQQPPPTAMERR</sequence>
<proteinExistence type="predicted"/>
<name>A0AAN6NLD9_9PEZI</name>
<protein>
    <submittedName>
        <fullName evidence="1">Uncharacterized protein</fullName>
    </submittedName>
</protein>
<evidence type="ECO:0000313" key="1">
    <source>
        <dbReference type="EMBL" id="KAK3947730.1"/>
    </source>
</evidence>
<accession>A0AAN6NLD9</accession>
<reference evidence="1" key="2">
    <citation type="submission" date="2023-06" db="EMBL/GenBank/DDBJ databases">
        <authorList>
            <consortium name="Lawrence Berkeley National Laboratory"/>
            <person name="Mondo S.J."/>
            <person name="Hensen N."/>
            <person name="Bonometti L."/>
            <person name="Westerberg I."/>
            <person name="Brannstrom I.O."/>
            <person name="Guillou S."/>
            <person name="Cros-Aarteil S."/>
            <person name="Calhoun S."/>
            <person name="Haridas S."/>
            <person name="Kuo A."/>
            <person name="Pangilinan J."/>
            <person name="Riley R."/>
            <person name="Labutti K."/>
            <person name="Andreopoulos B."/>
            <person name="Lipzen A."/>
            <person name="Chen C."/>
            <person name="Yanf M."/>
            <person name="Daum C."/>
            <person name="Ng V."/>
            <person name="Clum A."/>
            <person name="Steindorff A."/>
            <person name="Ohm R."/>
            <person name="Martin F."/>
            <person name="Silar P."/>
            <person name="Natvig D."/>
            <person name="Lalanne C."/>
            <person name="Gautier V."/>
            <person name="Ament-Velasquez S.L."/>
            <person name="Kruys A."/>
            <person name="Hutchinson M.I."/>
            <person name="Powell A.J."/>
            <person name="Barry K."/>
            <person name="Miller A.N."/>
            <person name="Grigoriev I.V."/>
            <person name="Debuchy R."/>
            <person name="Gladieux P."/>
            <person name="Thoren M.H."/>
            <person name="Johannesson H."/>
        </authorList>
    </citation>
    <scope>NUCLEOTIDE SEQUENCE</scope>
    <source>
        <strain evidence="1">CBS 626.80</strain>
    </source>
</reference>
<dbReference type="EMBL" id="MU859319">
    <property type="protein sequence ID" value="KAK3947730.1"/>
    <property type="molecule type" value="Genomic_DNA"/>
</dbReference>
<keyword evidence="2" id="KW-1185">Reference proteome</keyword>
<comment type="caution">
    <text evidence="1">The sequence shown here is derived from an EMBL/GenBank/DDBJ whole genome shotgun (WGS) entry which is preliminary data.</text>
</comment>
<organism evidence="1 2">
    <name type="scientific">Pseudoneurospora amorphoporcata</name>
    <dbReference type="NCBI Taxonomy" id="241081"/>
    <lineage>
        <taxon>Eukaryota</taxon>
        <taxon>Fungi</taxon>
        <taxon>Dikarya</taxon>
        <taxon>Ascomycota</taxon>
        <taxon>Pezizomycotina</taxon>
        <taxon>Sordariomycetes</taxon>
        <taxon>Sordariomycetidae</taxon>
        <taxon>Sordariales</taxon>
        <taxon>Sordariaceae</taxon>
        <taxon>Pseudoneurospora</taxon>
    </lineage>
</organism>